<feature type="region of interest" description="Disordered" evidence="1">
    <location>
        <begin position="836"/>
        <end position="876"/>
    </location>
</feature>
<reference evidence="2" key="1">
    <citation type="journal article" date="2021" name="Nat. Commun.">
        <title>Genetic determinants of endophytism in the Arabidopsis root mycobiome.</title>
        <authorList>
            <person name="Mesny F."/>
            <person name="Miyauchi S."/>
            <person name="Thiergart T."/>
            <person name="Pickel B."/>
            <person name="Atanasova L."/>
            <person name="Karlsson M."/>
            <person name="Huettel B."/>
            <person name="Barry K.W."/>
            <person name="Haridas S."/>
            <person name="Chen C."/>
            <person name="Bauer D."/>
            <person name="Andreopoulos W."/>
            <person name="Pangilinan J."/>
            <person name="LaButti K."/>
            <person name="Riley R."/>
            <person name="Lipzen A."/>
            <person name="Clum A."/>
            <person name="Drula E."/>
            <person name="Henrissat B."/>
            <person name="Kohler A."/>
            <person name="Grigoriev I.V."/>
            <person name="Martin F.M."/>
            <person name="Hacquard S."/>
        </authorList>
    </citation>
    <scope>NUCLEOTIDE SEQUENCE</scope>
    <source>
        <strain evidence="2">MPI-CAGE-CH-0230</strain>
    </source>
</reference>
<keyword evidence="3" id="KW-1185">Reference proteome</keyword>
<evidence type="ECO:0000256" key="1">
    <source>
        <dbReference type="SAM" id="MobiDB-lite"/>
    </source>
</evidence>
<dbReference type="PANTHER" id="PTHR40788:SF2">
    <property type="entry name" value="CLR5 DOMAIN-CONTAINING PROTEIN"/>
    <property type="match status" value="1"/>
</dbReference>
<dbReference type="EMBL" id="JAGTJQ010000015">
    <property type="protein sequence ID" value="KAH7012268.1"/>
    <property type="molecule type" value="Genomic_DNA"/>
</dbReference>
<proteinExistence type="predicted"/>
<name>A0A9P8XTT1_9PEZI</name>
<organism evidence="2 3">
    <name type="scientific">Microdochium trichocladiopsis</name>
    <dbReference type="NCBI Taxonomy" id="1682393"/>
    <lineage>
        <taxon>Eukaryota</taxon>
        <taxon>Fungi</taxon>
        <taxon>Dikarya</taxon>
        <taxon>Ascomycota</taxon>
        <taxon>Pezizomycotina</taxon>
        <taxon>Sordariomycetes</taxon>
        <taxon>Xylariomycetidae</taxon>
        <taxon>Xylariales</taxon>
        <taxon>Microdochiaceae</taxon>
        <taxon>Microdochium</taxon>
    </lineage>
</organism>
<gene>
    <name evidence="2" type="ORF">B0I36DRAFT_400351</name>
</gene>
<dbReference type="Proteomes" id="UP000756346">
    <property type="component" value="Unassembled WGS sequence"/>
</dbReference>
<feature type="compositionally biased region" description="Low complexity" evidence="1">
    <location>
        <begin position="853"/>
        <end position="874"/>
    </location>
</feature>
<feature type="region of interest" description="Disordered" evidence="1">
    <location>
        <begin position="143"/>
        <end position="180"/>
    </location>
</feature>
<protein>
    <submittedName>
        <fullName evidence="2">Uncharacterized protein</fullName>
    </submittedName>
</protein>
<evidence type="ECO:0000313" key="3">
    <source>
        <dbReference type="Proteomes" id="UP000756346"/>
    </source>
</evidence>
<sequence>MSRFPDFANAIPWQCLPVIFFQPRRYSMSDPPESRTVVGKSIEGLSVAAGREIAVTQQAHCDESRSDRRRISGAVDVIVLGVGRGDTRKMADSRSDPRADPRVPDFHQELFGDSPGILQLGGEELGGPGPDFEEALMRQINSQAPLSGGDNDGSEGGFDSEASIRQMDPHTPFGRPETVRKEARTRAENIFRHYSLLNAILCRHEAKIQKRWTGKTRSQRLVILLAAWPSMVASHRPDFAALRQRSSTGGPRAEGKHRESFMWPYINQEDLLQPANLPLLLNARGRHAPAAFAGADFEATHLGRVTKNLKPVFLNQHVMVLHGANNAEEYGRLLSWEDHEDDFEWLHTSQQFHPGEGLMILEIQDRLLAFLVGCCKQILHDIPAEEMTSDQFPIVPEPLHESKNPGGLDSLVALVAEAPYRVPAKLNMDRIVSLLEARASAAEDHVWALREDPAYFVQYQAEMKEHRQELIKDTRGNDHPTLSRGRIETFWARVSGHMVIEAYENLEFFSNLAAKARALRDMQAIYKDEISVETKTLPDEYMAALLRFRYYLNHVVGRHLSELKVGVSASPPWRSMFVREAPLDATTTKMKTMLKPIKKTKVQTQLLWLLSTLWDDGNDLFLARLPLVLDELERLLATEAEARTLVSSRIAKVVGDLSIISVCLGQLELFQPWARGFENAMVDKEEEIKTEYQNELVSVVQVVRYDLNKQHVLSRIGRLSDPADRRFFYPSEKRRTRETIDALYQAEHHLDEFWNEVDSATGSDARTGCQNRSAIRKFFDQPRTLRRTIVSTDWPESSEYASQSQAKARKNEALDPALAVLYRPMSNIYIGERINEPSYAPPKQKIKTSKSQTPAPAEPTEPTTAPEPASRTETIPVDARSLKVFRVLFHNPEVTSSPGEVPWTDFLHAMTSAGQFTVEKLYGSAWQFSRTAGGDQSRILFHEPHPHKKLPFTMARRIGRRLTRSYGWEGATFVLREK</sequence>
<dbReference type="GeneID" id="70191215"/>
<dbReference type="OrthoDB" id="2922289at2759"/>
<dbReference type="PANTHER" id="PTHR40788">
    <property type="entry name" value="CLR5 DOMAIN-CONTAINING PROTEIN-RELATED"/>
    <property type="match status" value="1"/>
</dbReference>
<evidence type="ECO:0000313" key="2">
    <source>
        <dbReference type="EMBL" id="KAH7012268.1"/>
    </source>
</evidence>
<dbReference type="AlphaFoldDB" id="A0A9P8XTT1"/>
<comment type="caution">
    <text evidence="2">The sequence shown here is derived from an EMBL/GenBank/DDBJ whole genome shotgun (WGS) entry which is preliminary data.</text>
</comment>
<dbReference type="RefSeq" id="XP_046004644.1">
    <property type="nucleotide sequence ID" value="XM_046161669.1"/>
</dbReference>
<accession>A0A9P8XTT1</accession>